<evidence type="ECO:0000313" key="2">
    <source>
        <dbReference type="Proteomes" id="UP000809273"/>
    </source>
</evidence>
<dbReference type="InterPro" id="IPR010982">
    <property type="entry name" value="Lambda_DNA-bd_dom_sf"/>
</dbReference>
<accession>A0A9D8KIU5</accession>
<protein>
    <submittedName>
        <fullName evidence="1">Uncharacterized protein</fullName>
    </submittedName>
</protein>
<dbReference type="AlphaFoldDB" id="A0A9D8KIU5"/>
<name>A0A9D8KIU5_9DELT</name>
<reference evidence="1" key="2">
    <citation type="submission" date="2021-01" db="EMBL/GenBank/DDBJ databases">
        <authorList>
            <person name="Hahn C.R."/>
            <person name="Youssef N.H."/>
            <person name="Elshahed M."/>
        </authorList>
    </citation>
    <scope>NUCLEOTIDE SEQUENCE</scope>
    <source>
        <strain evidence="1">Zod_Metabat.24</strain>
    </source>
</reference>
<dbReference type="Proteomes" id="UP000809273">
    <property type="component" value="Unassembled WGS sequence"/>
</dbReference>
<proteinExistence type="predicted"/>
<comment type="caution">
    <text evidence="1">The sequence shown here is derived from an EMBL/GenBank/DDBJ whole genome shotgun (WGS) entry which is preliminary data.</text>
</comment>
<dbReference type="GO" id="GO:0003677">
    <property type="term" value="F:DNA binding"/>
    <property type="evidence" value="ECO:0007669"/>
    <property type="project" value="InterPro"/>
</dbReference>
<dbReference type="Gene3D" id="1.10.260.40">
    <property type="entry name" value="lambda repressor-like DNA-binding domains"/>
    <property type="match status" value="1"/>
</dbReference>
<sequence length="81" mass="9415">MFKWFKRKSRFLISHEYMSRAELIRYLLKRSGKNQSDIARELKVSPAAVTLTIDGKLYSEKIQKCIAKNIGFKAEDLFGSN</sequence>
<evidence type="ECO:0000313" key="1">
    <source>
        <dbReference type="EMBL" id="MBN1574513.1"/>
    </source>
</evidence>
<reference evidence="1" key="1">
    <citation type="journal article" date="2021" name="Environ. Microbiol.">
        <title>Genomic characterization of three novel Desulfobacterota classes expand the metabolic and phylogenetic diversity of the phylum.</title>
        <authorList>
            <person name="Murphy C.L."/>
            <person name="Biggerstaff J."/>
            <person name="Eichhorn A."/>
            <person name="Ewing E."/>
            <person name="Shahan R."/>
            <person name="Soriano D."/>
            <person name="Stewart S."/>
            <person name="VanMol K."/>
            <person name="Walker R."/>
            <person name="Walters P."/>
            <person name="Elshahed M.S."/>
            <person name="Youssef N.H."/>
        </authorList>
    </citation>
    <scope>NUCLEOTIDE SEQUENCE</scope>
    <source>
        <strain evidence="1">Zod_Metabat.24</strain>
    </source>
</reference>
<organism evidence="1 2">
    <name type="scientific">Candidatus Zymogenus saltonus</name>
    <dbReference type="NCBI Taxonomy" id="2844893"/>
    <lineage>
        <taxon>Bacteria</taxon>
        <taxon>Deltaproteobacteria</taxon>
        <taxon>Candidatus Zymogenia</taxon>
        <taxon>Candidatus Zymogeniales</taxon>
        <taxon>Candidatus Zymogenaceae</taxon>
        <taxon>Candidatus Zymogenus</taxon>
    </lineage>
</organism>
<gene>
    <name evidence="1" type="ORF">JW984_15055</name>
</gene>
<dbReference type="EMBL" id="JAFGIX010000082">
    <property type="protein sequence ID" value="MBN1574513.1"/>
    <property type="molecule type" value="Genomic_DNA"/>
</dbReference>